<feature type="signal peptide" evidence="18">
    <location>
        <begin position="1"/>
        <end position="18"/>
    </location>
</feature>
<comment type="caution">
    <text evidence="20">The sequence shown here is derived from an EMBL/GenBank/DDBJ whole genome shotgun (WGS) entry which is preliminary data.</text>
</comment>
<comment type="subcellular location">
    <subcellularLocation>
        <location evidence="2">Lysosome</location>
    </subcellularLocation>
</comment>
<evidence type="ECO:0000256" key="12">
    <source>
        <dbReference type="ARBA" id="ARBA00023180"/>
    </source>
</evidence>
<reference evidence="20 21" key="1">
    <citation type="submission" date="2019-09" db="EMBL/GenBank/DDBJ databases">
        <title>Bird 10,000 Genomes (B10K) Project - Family phase.</title>
        <authorList>
            <person name="Zhang G."/>
        </authorList>
    </citation>
    <scope>NUCLEOTIDE SEQUENCE [LARGE SCALE GENOMIC DNA]</scope>
    <source>
        <strain evidence="20">B10K-DU-002-42</strain>
        <tissue evidence="20">Muscle</tissue>
    </source>
</reference>
<dbReference type="Gene3D" id="2.40.70.10">
    <property type="entry name" value="Acid Proteases"/>
    <property type="match status" value="2"/>
</dbReference>
<dbReference type="PROSITE" id="PS51767">
    <property type="entry name" value="PEPTIDASE_A1"/>
    <property type="match status" value="1"/>
</dbReference>
<feature type="domain" description="Peptidase A1" evidence="19">
    <location>
        <begin position="76"/>
        <end position="393"/>
    </location>
</feature>
<dbReference type="PANTHER" id="PTHR47966:SF42">
    <property type="entry name" value="CATHEPSIN D"/>
    <property type="match status" value="1"/>
</dbReference>
<evidence type="ECO:0000313" key="21">
    <source>
        <dbReference type="Proteomes" id="UP000535705"/>
    </source>
</evidence>
<dbReference type="PANTHER" id="PTHR47966">
    <property type="entry name" value="BETA-SITE APP-CLEAVING ENZYME, ISOFORM A-RELATED"/>
    <property type="match status" value="1"/>
</dbReference>
<feature type="non-terminal residue" evidence="20">
    <location>
        <position position="1"/>
    </location>
</feature>
<dbReference type="FunFam" id="2.40.70.10:FF:000009">
    <property type="entry name" value="Aspartic proteinase A1"/>
    <property type="match status" value="1"/>
</dbReference>
<evidence type="ECO:0000256" key="1">
    <source>
        <dbReference type="ARBA" id="ARBA00000585"/>
    </source>
</evidence>
<dbReference type="AlphaFoldDB" id="A0A7L2NGG0"/>
<comment type="catalytic activity">
    <reaction evidence="1">
        <text>Specificity similar to, but narrower than, that of pepsin A. Does not cleave the 4-Gln-|-His-5 bond in B chain of insulin.</text>
        <dbReference type="EC" id="3.4.23.5"/>
    </reaction>
</comment>
<keyword evidence="7 18" id="KW-0732">Signal</keyword>
<evidence type="ECO:0000259" key="19">
    <source>
        <dbReference type="PROSITE" id="PS51767"/>
    </source>
</evidence>
<evidence type="ECO:0000256" key="4">
    <source>
        <dbReference type="ARBA" id="ARBA00011930"/>
    </source>
</evidence>
<dbReference type="Pfam" id="PF00026">
    <property type="entry name" value="Asp"/>
    <property type="match status" value="1"/>
</dbReference>
<dbReference type="GO" id="GO:0004190">
    <property type="term" value="F:aspartic-type endopeptidase activity"/>
    <property type="evidence" value="ECO:0007669"/>
    <property type="project" value="UniProtKB-KW"/>
</dbReference>
<dbReference type="GO" id="GO:0006508">
    <property type="term" value="P:proteolysis"/>
    <property type="evidence" value="ECO:0007669"/>
    <property type="project" value="UniProtKB-KW"/>
</dbReference>
<accession>A0A7L2NGG0</accession>
<dbReference type="EMBL" id="VWYP01000416">
    <property type="protein sequence ID" value="NXR71076.1"/>
    <property type="molecule type" value="Genomic_DNA"/>
</dbReference>
<dbReference type="OrthoDB" id="771136at2759"/>
<evidence type="ECO:0000256" key="14">
    <source>
        <dbReference type="ARBA" id="ARBA00055742"/>
    </source>
</evidence>
<evidence type="ECO:0000256" key="10">
    <source>
        <dbReference type="ARBA" id="ARBA00023145"/>
    </source>
</evidence>
<evidence type="ECO:0000256" key="11">
    <source>
        <dbReference type="ARBA" id="ARBA00023157"/>
    </source>
</evidence>
<evidence type="ECO:0000313" key="20">
    <source>
        <dbReference type="EMBL" id="NXR71076.1"/>
    </source>
</evidence>
<evidence type="ECO:0000256" key="16">
    <source>
        <dbReference type="PIRSR" id="PIRSR601461-2"/>
    </source>
</evidence>
<dbReference type="InterPro" id="IPR033121">
    <property type="entry name" value="PEPTIDASE_A1"/>
</dbReference>
<feature type="chain" id="PRO_5029741342" description="Cathepsin D" evidence="18">
    <location>
        <begin position="19"/>
        <end position="396"/>
    </location>
</feature>
<evidence type="ECO:0000256" key="3">
    <source>
        <dbReference type="ARBA" id="ARBA00007447"/>
    </source>
</evidence>
<dbReference type="Proteomes" id="UP000535705">
    <property type="component" value="Unassembled WGS sequence"/>
</dbReference>
<proteinExistence type="inferred from homology"/>
<dbReference type="GO" id="GO:0005764">
    <property type="term" value="C:lysosome"/>
    <property type="evidence" value="ECO:0007669"/>
    <property type="project" value="UniProtKB-SubCell"/>
</dbReference>
<evidence type="ECO:0000256" key="8">
    <source>
        <dbReference type="ARBA" id="ARBA00022750"/>
    </source>
</evidence>
<evidence type="ECO:0000256" key="6">
    <source>
        <dbReference type="ARBA" id="ARBA00022670"/>
    </source>
</evidence>
<keyword evidence="8 17" id="KW-0064">Aspartyl protease</keyword>
<sequence>MGPRGLLLLLALAGSCAALIRIPLTKFPSMRRILREAGSEIPDMNAITQANKYKLGFAEGDKPTPEILKNYMDAQYFGVISIGTPPQNFTVIFDTGSSNLWVPSTHCSRLDLACLVHNKYDSSKSTTYVKNGTEFAIRYGTGRLSGFLSEDVVTLADLKILNQTFGEATKQPGMTFLAAKFDGILGMAYRQISVNDVEPPFDNLMKQKLIQANIFSFYLNRNPTGNPGGELILGGTDPKHYTGNFSWFNVTRKAYWQIHMDAVDIASGLTVCDGGCEAIVDTGTSLITGPTKEVKKIQDAIGAKPLIKGEYMIPCEKVPTLPNVTMVIGGKKFVLTGEDYVLKLGGPGESLCMSGFSGLDIPAPAGPLWILGDVFIGPFYTCFDRDLNRVGFAQSA</sequence>
<dbReference type="FunFam" id="2.40.70.10:FF:000066">
    <property type="entry name" value="Napsin A aspartic peptidase"/>
    <property type="match status" value="1"/>
</dbReference>
<dbReference type="InterPro" id="IPR021109">
    <property type="entry name" value="Peptidase_aspartic_dom_sf"/>
</dbReference>
<name>A0A7L2NGG0_PYCJO</name>
<dbReference type="PRINTS" id="PR00792">
    <property type="entry name" value="PEPSIN"/>
</dbReference>
<keyword evidence="13" id="KW-0458">Lysosome</keyword>
<evidence type="ECO:0000256" key="15">
    <source>
        <dbReference type="PIRSR" id="PIRSR601461-1"/>
    </source>
</evidence>
<dbReference type="EC" id="3.4.23.5" evidence="4"/>
<dbReference type="InterPro" id="IPR001461">
    <property type="entry name" value="Aspartic_peptidase_A1"/>
</dbReference>
<feature type="disulfide bond" evidence="16">
    <location>
        <begin position="107"/>
        <end position="114"/>
    </location>
</feature>
<dbReference type="InterPro" id="IPR001969">
    <property type="entry name" value="Aspartic_peptidase_AS"/>
</dbReference>
<comment type="similarity">
    <text evidence="3 17">Belongs to the peptidase A1 family.</text>
</comment>
<feature type="non-terminal residue" evidence="20">
    <location>
        <position position="396"/>
    </location>
</feature>
<dbReference type="FunFam" id="2.60.40.1960:FF:000001">
    <property type="entry name" value="Cathepsin D"/>
    <property type="match status" value="1"/>
</dbReference>
<feature type="disulfide bond" evidence="16">
    <location>
        <begin position="272"/>
        <end position="276"/>
    </location>
</feature>
<evidence type="ECO:0000256" key="5">
    <source>
        <dbReference type="ARBA" id="ARBA00015582"/>
    </source>
</evidence>
<comment type="function">
    <text evidence="14">Acid protease active in intracellular protein breakdown.</text>
</comment>
<evidence type="ECO:0000256" key="18">
    <source>
        <dbReference type="SAM" id="SignalP"/>
    </source>
</evidence>
<organism evidence="20 21">
    <name type="scientific">Pycnonotus jocosus</name>
    <name type="common">Red-whiskered bulbul</name>
    <name type="synonym">Lanius jocosus</name>
    <dbReference type="NCBI Taxonomy" id="182897"/>
    <lineage>
        <taxon>Eukaryota</taxon>
        <taxon>Metazoa</taxon>
        <taxon>Chordata</taxon>
        <taxon>Craniata</taxon>
        <taxon>Vertebrata</taxon>
        <taxon>Euteleostomi</taxon>
        <taxon>Archelosauria</taxon>
        <taxon>Archosauria</taxon>
        <taxon>Dinosauria</taxon>
        <taxon>Saurischia</taxon>
        <taxon>Theropoda</taxon>
        <taxon>Coelurosauria</taxon>
        <taxon>Aves</taxon>
        <taxon>Neognathae</taxon>
        <taxon>Neoaves</taxon>
        <taxon>Telluraves</taxon>
        <taxon>Australaves</taxon>
        <taxon>Passeriformes</taxon>
        <taxon>Sylvioidea</taxon>
        <taxon>Pycnonotidae</taxon>
        <taxon>Pycnonotus</taxon>
    </lineage>
</organism>
<evidence type="ECO:0000256" key="2">
    <source>
        <dbReference type="ARBA" id="ARBA00004371"/>
    </source>
</evidence>
<keyword evidence="21" id="KW-1185">Reference proteome</keyword>
<protein>
    <recommendedName>
        <fullName evidence="5">Cathepsin D</fullName>
        <ecNumber evidence="4">3.4.23.5</ecNumber>
    </recommendedName>
</protein>
<keyword evidence="10" id="KW-0865">Zymogen</keyword>
<dbReference type="PROSITE" id="PS51257">
    <property type="entry name" value="PROKAR_LIPOPROTEIN"/>
    <property type="match status" value="1"/>
</dbReference>
<keyword evidence="12" id="KW-0325">Glycoprotein</keyword>
<dbReference type="PROSITE" id="PS00141">
    <property type="entry name" value="ASP_PROTEASE"/>
    <property type="match status" value="2"/>
</dbReference>
<feature type="active site" evidence="15">
    <location>
        <position position="281"/>
    </location>
</feature>
<evidence type="ECO:0000256" key="9">
    <source>
        <dbReference type="ARBA" id="ARBA00022801"/>
    </source>
</evidence>
<gene>
    <name evidence="20" type="primary">Ctsd_0</name>
    <name evidence="20" type="ORF">PYCJOC_R06184</name>
</gene>
<dbReference type="Pfam" id="PF07966">
    <property type="entry name" value="A1_Propeptide"/>
    <property type="match status" value="1"/>
</dbReference>
<feature type="active site" evidence="15">
    <location>
        <position position="94"/>
    </location>
</feature>
<dbReference type="InterPro" id="IPR012848">
    <property type="entry name" value="Aspartic_peptidase_N"/>
</dbReference>
<keyword evidence="9 17" id="KW-0378">Hydrolase</keyword>
<evidence type="ECO:0000256" key="13">
    <source>
        <dbReference type="ARBA" id="ARBA00023228"/>
    </source>
</evidence>
<keyword evidence="11 16" id="KW-1015">Disulfide bond</keyword>
<dbReference type="Gene3D" id="2.60.40.1960">
    <property type="match status" value="1"/>
</dbReference>
<evidence type="ECO:0000256" key="7">
    <source>
        <dbReference type="ARBA" id="ARBA00022729"/>
    </source>
</evidence>
<keyword evidence="6 17" id="KW-0645">Protease</keyword>
<evidence type="ECO:0000256" key="17">
    <source>
        <dbReference type="RuleBase" id="RU000454"/>
    </source>
</evidence>
<dbReference type="SUPFAM" id="SSF50630">
    <property type="entry name" value="Acid proteases"/>
    <property type="match status" value="1"/>
</dbReference>